<dbReference type="GO" id="GO:0016020">
    <property type="term" value="C:membrane"/>
    <property type="evidence" value="ECO:0007669"/>
    <property type="project" value="UniProtKB-SubCell"/>
</dbReference>
<evidence type="ECO:0000256" key="1">
    <source>
        <dbReference type="ARBA" id="ARBA00004141"/>
    </source>
</evidence>
<feature type="transmembrane region" description="Helical" evidence="11">
    <location>
        <begin position="62"/>
        <end position="90"/>
    </location>
</feature>
<keyword evidence="3" id="KW-1003">Cell membrane</keyword>
<gene>
    <name evidence="14" type="ORF">MNB_SUP05-5-427</name>
</gene>
<keyword evidence="9" id="KW-0445">Lipid transport</keyword>
<keyword evidence="10 11" id="KW-0472">Membrane</keyword>
<dbReference type="PANTHER" id="PTHR43394:SF1">
    <property type="entry name" value="ATP-BINDING CASSETTE SUB-FAMILY B MEMBER 10, MITOCHONDRIAL"/>
    <property type="match status" value="1"/>
</dbReference>
<dbReference type="GO" id="GO:0015421">
    <property type="term" value="F:ABC-type oligopeptide transporter activity"/>
    <property type="evidence" value="ECO:0007669"/>
    <property type="project" value="TreeGrafter"/>
</dbReference>
<dbReference type="PROSITE" id="PS50893">
    <property type="entry name" value="ABC_TRANSPORTER_2"/>
    <property type="match status" value="1"/>
</dbReference>
<evidence type="ECO:0000256" key="7">
    <source>
        <dbReference type="ARBA" id="ARBA00022967"/>
    </source>
</evidence>
<dbReference type="InterPro" id="IPR027417">
    <property type="entry name" value="P-loop_NTPase"/>
</dbReference>
<dbReference type="InterPro" id="IPR011917">
    <property type="entry name" value="ABC_transpr_lipidA"/>
</dbReference>
<dbReference type="InterPro" id="IPR003593">
    <property type="entry name" value="AAA+_ATPase"/>
</dbReference>
<keyword evidence="4 11" id="KW-0812">Transmembrane</keyword>
<dbReference type="EMBL" id="FPHJ01000053">
    <property type="protein sequence ID" value="SFV66594.1"/>
    <property type="molecule type" value="Genomic_DNA"/>
</dbReference>
<protein>
    <submittedName>
        <fullName evidence="14">Lipid A export ATP-binding/permease protein MsbA</fullName>
    </submittedName>
</protein>
<feature type="transmembrane region" description="Helical" evidence="11">
    <location>
        <begin position="251"/>
        <end position="273"/>
    </location>
</feature>
<comment type="subcellular location">
    <subcellularLocation>
        <location evidence="1">Membrane</location>
        <topology evidence="1">Multi-pass membrane protein</topology>
    </subcellularLocation>
</comment>
<keyword evidence="8 11" id="KW-1133">Transmembrane helix</keyword>
<dbReference type="PROSITE" id="PS50929">
    <property type="entry name" value="ABC_TM1F"/>
    <property type="match status" value="1"/>
</dbReference>
<accession>A0A1W1CLE2</accession>
<dbReference type="InterPro" id="IPR036640">
    <property type="entry name" value="ABC1_TM_sf"/>
</dbReference>
<dbReference type="PROSITE" id="PS00211">
    <property type="entry name" value="ABC_TRANSPORTER_1"/>
    <property type="match status" value="1"/>
</dbReference>
<organism evidence="14">
    <name type="scientific">hydrothermal vent metagenome</name>
    <dbReference type="NCBI Taxonomy" id="652676"/>
    <lineage>
        <taxon>unclassified sequences</taxon>
        <taxon>metagenomes</taxon>
        <taxon>ecological metagenomes</taxon>
    </lineage>
</organism>
<dbReference type="CDD" id="cd18552">
    <property type="entry name" value="ABC_6TM_MsbA_like"/>
    <property type="match status" value="1"/>
</dbReference>
<dbReference type="Gene3D" id="3.40.50.300">
    <property type="entry name" value="P-loop containing nucleotide triphosphate hydrolases"/>
    <property type="match status" value="1"/>
</dbReference>
<evidence type="ECO:0000256" key="4">
    <source>
        <dbReference type="ARBA" id="ARBA00022692"/>
    </source>
</evidence>
<dbReference type="Gene3D" id="1.20.1560.10">
    <property type="entry name" value="ABC transporter type 1, transmembrane domain"/>
    <property type="match status" value="1"/>
</dbReference>
<dbReference type="FunFam" id="3.40.50.300:FF:000287">
    <property type="entry name" value="Multidrug ABC transporter ATP-binding protein"/>
    <property type="match status" value="1"/>
</dbReference>
<dbReference type="NCBIfam" id="TIGR02203">
    <property type="entry name" value="MsbA_lipidA"/>
    <property type="match status" value="1"/>
</dbReference>
<dbReference type="SMART" id="SM00382">
    <property type="entry name" value="AAA"/>
    <property type="match status" value="1"/>
</dbReference>
<dbReference type="SUPFAM" id="SSF52540">
    <property type="entry name" value="P-loop containing nucleoside triphosphate hydrolases"/>
    <property type="match status" value="1"/>
</dbReference>
<evidence type="ECO:0000256" key="9">
    <source>
        <dbReference type="ARBA" id="ARBA00023055"/>
    </source>
</evidence>
<evidence type="ECO:0000256" key="5">
    <source>
        <dbReference type="ARBA" id="ARBA00022741"/>
    </source>
</evidence>
<dbReference type="SUPFAM" id="SSF90123">
    <property type="entry name" value="ABC transporter transmembrane region"/>
    <property type="match status" value="1"/>
</dbReference>
<dbReference type="Pfam" id="PF00005">
    <property type="entry name" value="ABC_tran"/>
    <property type="match status" value="1"/>
</dbReference>
<evidence type="ECO:0000256" key="2">
    <source>
        <dbReference type="ARBA" id="ARBA00022448"/>
    </source>
</evidence>
<dbReference type="AlphaFoldDB" id="A0A1W1CLE2"/>
<evidence type="ECO:0000256" key="3">
    <source>
        <dbReference type="ARBA" id="ARBA00022475"/>
    </source>
</evidence>
<dbReference type="InterPro" id="IPR017871">
    <property type="entry name" value="ABC_transporter-like_CS"/>
</dbReference>
<keyword evidence="5" id="KW-0547">Nucleotide-binding</keyword>
<evidence type="ECO:0000259" key="12">
    <source>
        <dbReference type="PROSITE" id="PS50893"/>
    </source>
</evidence>
<evidence type="ECO:0000256" key="10">
    <source>
        <dbReference type="ARBA" id="ARBA00023136"/>
    </source>
</evidence>
<feature type="transmembrane region" description="Helical" evidence="11">
    <location>
        <begin position="21"/>
        <end position="42"/>
    </location>
</feature>
<dbReference type="InterPro" id="IPR039421">
    <property type="entry name" value="Type_1_exporter"/>
</dbReference>
<evidence type="ECO:0000259" key="13">
    <source>
        <dbReference type="PROSITE" id="PS50929"/>
    </source>
</evidence>
<evidence type="ECO:0000256" key="6">
    <source>
        <dbReference type="ARBA" id="ARBA00022840"/>
    </source>
</evidence>
<feature type="domain" description="ABC transmembrane type-1" evidence="13">
    <location>
        <begin position="22"/>
        <end position="305"/>
    </location>
</feature>
<dbReference type="Pfam" id="PF00664">
    <property type="entry name" value="ABC_membrane"/>
    <property type="match status" value="1"/>
</dbReference>
<keyword evidence="7" id="KW-1278">Translocase</keyword>
<dbReference type="GO" id="GO:0005524">
    <property type="term" value="F:ATP binding"/>
    <property type="evidence" value="ECO:0007669"/>
    <property type="project" value="UniProtKB-KW"/>
</dbReference>
<dbReference type="GO" id="GO:0034040">
    <property type="term" value="F:ATPase-coupled lipid transmembrane transporter activity"/>
    <property type="evidence" value="ECO:0007669"/>
    <property type="project" value="InterPro"/>
</dbReference>
<evidence type="ECO:0000256" key="8">
    <source>
        <dbReference type="ARBA" id="ARBA00022989"/>
    </source>
</evidence>
<name>A0A1W1CLE2_9ZZZZ</name>
<keyword evidence="2" id="KW-0813">Transport</keyword>
<keyword evidence="6 14" id="KW-0067">ATP-binding</keyword>
<dbReference type="PANTHER" id="PTHR43394">
    <property type="entry name" value="ATP-DEPENDENT PERMEASE MDL1, MITOCHONDRIAL"/>
    <property type="match status" value="1"/>
</dbReference>
<evidence type="ECO:0000313" key="14">
    <source>
        <dbReference type="EMBL" id="SFV66594.1"/>
    </source>
</evidence>
<evidence type="ECO:0000256" key="11">
    <source>
        <dbReference type="SAM" id="Phobius"/>
    </source>
</evidence>
<reference evidence="14" key="1">
    <citation type="submission" date="2016-10" db="EMBL/GenBank/DDBJ databases">
        <authorList>
            <person name="de Groot N.N."/>
        </authorList>
    </citation>
    <scope>NUCLEOTIDE SEQUENCE</scope>
</reference>
<sequence>MKFSVFINRFWQYLKPHSTKFVITSLMMILSSLIQIAQPELLGRITDEVFLLDTTQREESLAIFYTFVLLGLFFLYSLSSFISTASNAFVSGHVVMRLRNEMFVKLQKLPKKYFDDRTTGKILSKLTFDVNQISTTASDLWIILIRDTISVIGLLIYLLYVNWQLSIAILFILPIIAFVLKIAGKRLKKLSAYTQNTMGSLTHTLDENISNQSLIKIYHAQEQETKKIKDLTNQLRQQSFKSSITDNLNSSMVYILIGLGLSSSIYVASIPLAMTAGEFISFFTAFGMLISPSKNLANLNKPLQSAMAAANSIFSLLDTQEEQNQSTTKMQDIKGDIEFKNISFAYQDSKPVLHNLNLTIKAGESVALVGETGSGKTTLSQLLCRFYKPQQGEITIDNQNIEHFDINSLRENIAFVDQKTALFNDTIFGNIAFGQIDNIDFETVKQASKIANAQDFINKLENKFNTQIGEDGAKLSGGQRQRLSIARAVTKNAPILILDEATSSLDSATERKVQEAINNIQKNRTTIIIAHRLSTVERCDKIIVLKQGVIIEQGSHSELLAQNGEYKKLYQSQF</sequence>
<feature type="domain" description="ABC transporter" evidence="12">
    <location>
        <begin position="337"/>
        <end position="572"/>
    </location>
</feature>
<feature type="transmembrane region" description="Helical" evidence="11">
    <location>
        <begin position="140"/>
        <end position="159"/>
    </location>
</feature>
<dbReference type="GO" id="GO:0016887">
    <property type="term" value="F:ATP hydrolysis activity"/>
    <property type="evidence" value="ECO:0007669"/>
    <property type="project" value="InterPro"/>
</dbReference>
<dbReference type="InterPro" id="IPR011527">
    <property type="entry name" value="ABC1_TM_dom"/>
</dbReference>
<proteinExistence type="predicted"/>
<feature type="transmembrane region" description="Helical" evidence="11">
    <location>
        <begin position="165"/>
        <end position="183"/>
    </location>
</feature>
<dbReference type="InterPro" id="IPR003439">
    <property type="entry name" value="ABC_transporter-like_ATP-bd"/>
</dbReference>